<accession>V2WUV9</accession>
<dbReference type="OrthoDB" id="3265563at2759"/>
<dbReference type="AlphaFoldDB" id="V2WUV9"/>
<reference evidence="2 3" key="1">
    <citation type="journal article" date="2014" name="BMC Genomics">
        <title>Genome and secretome analysis of the hemibiotrophic fungal pathogen, Moniliophthora roreri, which causes frosty pod rot disease of cacao: mechanisms of the biotrophic and necrotrophic phases.</title>
        <authorList>
            <person name="Meinhardt L.W."/>
            <person name="Costa G.G.L."/>
            <person name="Thomazella D.P.T."/>
            <person name="Teixeira P.J.P.L."/>
            <person name="Carazzolle M.F."/>
            <person name="Schuster S.C."/>
            <person name="Carlson J.E."/>
            <person name="Guiltinan M.J."/>
            <person name="Mieczkowski P."/>
            <person name="Farmer A."/>
            <person name="Ramaraj T."/>
            <person name="Crozier J."/>
            <person name="Davis R.E."/>
            <person name="Shao J."/>
            <person name="Melnick R.L."/>
            <person name="Pereira G.A.G."/>
            <person name="Bailey B.A."/>
        </authorList>
    </citation>
    <scope>NUCLEOTIDE SEQUENCE [LARGE SCALE GENOMIC DNA]</scope>
    <source>
        <strain evidence="2 3">MCA 2997</strain>
    </source>
</reference>
<dbReference type="KEGG" id="mrr:Moror_11536"/>
<dbReference type="HOGENOM" id="CLU_044614_2_0_1"/>
<evidence type="ECO:0000313" key="2">
    <source>
        <dbReference type="EMBL" id="ESK84000.1"/>
    </source>
</evidence>
<feature type="transmembrane region" description="Helical" evidence="1">
    <location>
        <begin position="65"/>
        <end position="84"/>
    </location>
</feature>
<keyword evidence="1" id="KW-0812">Transmembrane</keyword>
<dbReference type="Proteomes" id="UP000017559">
    <property type="component" value="Unassembled WGS sequence"/>
</dbReference>
<name>V2WUV9_MONRO</name>
<organism evidence="2 3">
    <name type="scientific">Moniliophthora roreri (strain MCA 2997)</name>
    <name type="common">Cocoa frosty pod rot fungus</name>
    <name type="synonym">Crinipellis roreri</name>
    <dbReference type="NCBI Taxonomy" id="1381753"/>
    <lineage>
        <taxon>Eukaryota</taxon>
        <taxon>Fungi</taxon>
        <taxon>Dikarya</taxon>
        <taxon>Basidiomycota</taxon>
        <taxon>Agaricomycotina</taxon>
        <taxon>Agaricomycetes</taxon>
        <taxon>Agaricomycetidae</taxon>
        <taxon>Agaricales</taxon>
        <taxon>Marasmiineae</taxon>
        <taxon>Marasmiaceae</taxon>
        <taxon>Moniliophthora</taxon>
    </lineage>
</organism>
<sequence>MSSQSEMAEIVSPFLDRQLAVTTPLNTIMVTFLVYGIYITIFGMCISTFKYPNNVAGNHKGIPKLYIWSTILLFILATILYAVYTWHYYHQVAFFYDMARTGDYEPLLAYLVHDVAKAARRWRNSQFNTGTDKFDCGFDADPSVLYNMGLAQDNCLAAIIRFAVGLTGGILMALGDRDTSIDSNRYLYLEGNKMGFSFEVINAAVNSLVTLLTAGRIWFISRQVQRLYGRKTSLMSQTIIAIMQVNQLIAYSYLLINLGLKSGIRAPLPSNHCNFSPIIYQVAGIAPTLVIARARAGQSIENVDQMVSTMQFVREDIENREQALPSPVLVITVETRSRGLSSALERV</sequence>
<keyword evidence="1" id="KW-0472">Membrane</keyword>
<feature type="transmembrane region" description="Helical" evidence="1">
    <location>
        <begin position="239"/>
        <end position="260"/>
    </location>
</feature>
<protein>
    <submittedName>
        <fullName evidence="2">Uncharacterized protein</fullName>
    </submittedName>
</protein>
<feature type="transmembrane region" description="Helical" evidence="1">
    <location>
        <begin position="25"/>
        <end position="45"/>
    </location>
</feature>
<comment type="caution">
    <text evidence="2">The sequence shown here is derived from an EMBL/GenBank/DDBJ whole genome shotgun (WGS) entry which is preliminary data.</text>
</comment>
<keyword evidence="1" id="KW-1133">Transmembrane helix</keyword>
<proteinExistence type="predicted"/>
<feature type="transmembrane region" description="Helical" evidence="1">
    <location>
        <begin position="196"/>
        <end position="219"/>
    </location>
</feature>
<feature type="transmembrane region" description="Helical" evidence="1">
    <location>
        <begin position="156"/>
        <end position="175"/>
    </location>
</feature>
<evidence type="ECO:0000256" key="1">
    <source>
        <dbReference type="SAM" id="Phobius"/>
    </source>
</evidence>
<evidence type="ECO:0000313" key="3">
    <source>
        <dbReference type="Proteomes" id="UP000017559"/>
    </source>
</evidence>
<gene>
    <name evidence="2" type="ORF">Moror_11536</name>
</gene>
<keyword evidence="3" id="KW-1185">Reference proteome</keyword>
<dbReference type="EMBL" id="AWSO01001385">
    <property type="protein sequence ID" value="ESK84000.1"/>
    <property type="molecule type" value="Genomic_DNA"/>
</dbReference>